<dbReference type="EMBL" id="KV440988">
    <property type="protein sequence ID" value="OAD70486.1"/>
    <property type="molecule type" value="Genomic_DNA"/>
</dbReference>
<sequence>MKSVQLPMMNKRFDDQYTFDLQHYLSRKSFCSTINLFNQAAHRCPPPGSKAIWLCTLWVFWMLTAVLAHIVRIHFKANHTLIPLLLVMVMSTALFVWGYRRTQQQNRIEYQYNKLLLIVIISIQFEFAILEICSQVNATQNIRGVNYRLSKNGHHLNKSDPHQILGFKTSYAIVIEFDDRYSSLPSQRFSGSYPSDDYVSIPLCSNAAPTVDQPPMAHLPWHHDTEKNQSFQQSTVFPFTSDEKKWTGI</sequence>
<organism evidence="2 3">
    <name type="scientific">Phycomyces blakesleeanus (strain ATCC 8743b / DSM 1359 / FGSC 10004 / NBRC 33097 / NRRL 1555)</name>
    <dbReference type="NCBI Taxonomy" id="763407"/>
    <lineage>
        <taxon>Eukaryota</taxon>
        <taxon>Fungi</taxon>
        <taxon>Fungi incertae sedis</taxon>
        <taxon>Mucoromycota</taxon>
        <taxon>Mucoromycotina</taxon>
        <taxon>Mucoromycetes</taxon>
        <taxon>Mucorales</taxon>
        <taxon>Phycomycetaceae</taxon>
        <taxon>Phycomyces</taxon>
    </lineage>
</organism>
<keyword evidence="3" id="KW-1185">Reference proteome</keyword>
<keyword evidence="1" id="KW-1133">Transmembrane helix</keyword>
<proteinExistence type="predicted"/>
<keyword evidence="1" id="KW-0472">Membrane</keyword>
<dbReference type="VEuPathDB" id="FungiDB:PHYBLDRAFT_171239"/>
<accession>A0A162PN08</accession>
<dbReference type="InParanoid" id="A0A162PN08"/>
<dbReference type="OrthoDB" id="2414043at2759"/>
<dbReference type="GeneID" id="28997451"/>
<evidence type="ECO:0000313" key="2">
    <source>
        <dbReference type="EMBL" id="OAD70486.1"/>
    </source>
</evidence>
<dbReference type="AlphaFoldDB" id="A0A162PN08"/>
<name>A0A162PN08_PHYB8</name>
<feature type="transmembrane region" description="Helical" evidence="1">
    <location>
        <begin position="81"/>
        <end position="100"/>
    </location>
</feature>
<gene>
    <name evidence="2" type="ORF">PHYBLDRAFT_171239</name>
</gene>
<feature type="transmembrane region" description="Helical" evidence="1">
    <location>
        <begin position="51"/>
        <end position="75"/>
    </location>
</feature>
<protein>
    <submittedName>
        <fullName evidence="2">Uncharacterized protein</fullName>
    </submittedName>
</protein>
<evidence type="ECO:0000313" key="3">
    <source>
        <dbReference type="Proteomes" id="UP000077315"/>
    </source>
</evidence>
<evidence type="ECO:0000256" key="1">
    <source>
        <dbReference type="SAM" id="Phobius"/>
    </source>
</evidence>
<reference evidence="3" key="1">
    <citation type="submission" date="2015-06" db="EMBL/GenBank/DDBJ databases">
        <title>Expansion of signal transduction pathways in fungi by whole-genome duplication.</title>
        <authorList>
            <consortium name="DOE Joint Genome Institute"/>
            <person name="Corrochano L.M."/>
            <person name="Kuo A."/>
            <person name="Marcet-Houben M."/>
            <person name="Polaino S."/>
            <person name="Salamov A."/>
            <person name="Villalobos J.M."/>
            <person name="Alvarez M.I."/>
            <person name="Avalos J."/>
            <person name="Benito E.P."/>
            <person name="Benoit I."/>
            <person name="Burger G."/>
            <person name="Camino L.P."/>
            <person name="Canovas D."/>
            <person name="Cerda-Olmedo E."/>
            <person name="Cheng J.-F."/>
            <person name="Dominguez A."/>
            <person name="Elias M."/>
            <person name="Eslava A.P."/>
            <person name="Glaser F."/>
            <person name="Grimwood J."/>
            <person name="Gutierrez G."/>
            <person name="Heitman J."/>
            <person name="Henrissat B."/>
            <person name="Iturriaga E.A."/>
            <person name="Lang B.F."/>
            <person name="Lavin J.L."/>
            <person name="Lee S."/>
            <person name="Li W."/>
            <person name="Lindquist E."/>
            <person name="Lopez-Garcia S."/>
            <person name="Luque E.M."/>
            <person name="Marcos A.T."/>
            <person name="Martin J."/>
            <person name="McCluskey K."/>
            <person name="Medina H.R."/>
            <person name="Miralles-Duran A."/>
            <person name="Miyazaki A."/>
            <person name="Munoz-Torres E."/>
            <person name="Oguiza J.A."/>
            <person name="Ohm R."/>
            <person name="Olmedo M."/>
            <person name="Orejas M."/>
            <person name="Ortiz-Castellanos L."/>
            <person name="Pisabarro A.G."/>
            <person name="Rodriguez-Romero J."/>
            <person name="Ruiz-Herrera J."/>
            <person name="Ruiz-Vazquez R."/>
            <person name="Sanz C."/>
            <person name="Schackwitz W."/>
            <person name="Schmutz J."/>
            <person name="Shahriari M."/>
            <person name="Shelest E."/>
            <person name="Silva-Franco F."/>
            <person name="Soanes D."/>
            <person name="Syed K."/>
            <person name="Tagua V.G."/>
            <person name="Talbot N.J."/>
            <person name="Thon M."/>
            <person name="De vries R.P."/>
            <person name="Wiebenga A."/>
            <person name="Yadav J.S."/>
            <person name="Braun E.L."/>
            <person name="Baker S."/>
            <person name="Garre V."/>
            <person name="Horwitz B."/>
            <person name="Torres-Martinez S."/>
            <person name="Idnurm A."/>
            <person name="Herrera-Estrella A."/>
            <person name="Gabaldon T."/>
            <person name="Grigoriev I.V."/>
        </authorList>
    </citation>
    <scope>NUCLEOTIDE SEQUENCE [LARGE SCALE GENOMIC DNA]</scope>
    <source>
        <strain evidence="3">NRRL 1555(-)</strain>
    </source>
</reference>
<dbReference type="Proteomes" id="UP000077315">
    <property type="component" value="Unassembled WGS sequence"/>
</dbReference>
<keyword evidence="1" id="KW-0812">Transmembrane</keyword>
<dbReference type="RefSeq" id="XP_018288526.1">
    <property type="nucleotide sequence ID" value="XM_018436545.1"/>
</dbReference>